<dbReference type="FunFam" id="3.30.70.330:FF:000001">
    <property type="entry name" value="50S ribosomal protein L23"/>
    <property type="match status" value="1"/>
</dbReference>
<dbReference type="GO" id="GO:0005840">
    <property type="term" value="C:ribosome"/>
    <property type="evidence" value="ECO:0007669"/>
    <property type="project" value="UniProtKB-KW"/>
</dbReference>
<dbReference type="AlphaFoldDB" id="A0A645C2N4"/>
<protein>
    <submittedName>
        <fullName evidence="6">50S ribosomal protein L23</fullName>
    </submittedName>
</protein>
<evidence type="ECO:0000256" key="5">
    <source>
        <dbReference type="ARBA" id="ARBA00023274"/>
    </source>
</evidence>
<accession>A0A645C2N4</accession>
<reference evidence="6" key="1">
    <citation type="submission" date="2019-08" db="EMBL/GenBank/DDBJ databases">
        <authorList>
            <person name="Kucharzyk K."/>
            <person name="Murdoch R.W."/>
            <person name="Higgins S."/>
            <person name="Loffler F."/>
        </authorList>
    </citation>
    <scope>NUCLEOTIDE SEQUENCE</scope>
</reference>
<proteinExistence type="inferred from homology"/>
<dbReference type="InterPro" id="IPR012678">
    <property type="entry name" value="Ribosomal_uL23/eL15/eS24_sf"/>
</dbReference>
<dbReference type="SUPFAM" id="SSF54189">
    <property type="entry name" value="Ribosomal proteins S24e, L23 and L15e"/>
    <property type="match status" value="1"/>
</dbReference>
<dbReference type="GO" id="GO:1990904">
    <property type="term" value="C:ribonucleoprotein complex"/>
    <property type="evidence" value="ECO:0007669"/>
    <property type="project" value="UniProtKB-KW"/>
</dbReference>
<dbReference type="EMBL" id="VSSQ01024390">
    <property type="protein sequence ID" value="MPM71879.1"/>
    <property type="molecule type" value="Genomic_DNA"/>
</dbReference>
<dbReference type="InterPro" id="IPR012677">
    <property type="entry name" value="Nucleotide-bd_a/b_plait_sf"/>
</dbReference>
<dbReference type="PROSITE" id="PS00050">
    <property type="entry name" value="RIBOSOMAL_L23"/>
    <property type="match status" value="1"/>
</dbReference>
<comment type="caution">
    <text evidence="6">The sequence shown here is derived from an EMBL/GenBank/DDBJ whole genome shotgun (WGS) entry which is preliminary data.</text>
</comment>
<evidence type="ECO:0000256" key="2">
    <source>
        <dbReference type="ARBA" id="ARBA00022730"/>
    </source>
</evidence>
<evidence type="ECO:0000313" key="6">
    <source>
        <dbReference type="EMBL" id="MPM71879.1"/>
    </source>
</evidence>
<dbReference type="GO" id="GO:0006412">
    <property type="term" value="P:translation"/>
    <property type="evidence" value="ECO:0007669"/>
    <property type="project" value="InterPro"/>
</dbReference>
<name>A0A645C2N4_9ZZZZ</name>
<gene>
    <name evidence="6" type="primary">rplW_35</name>
    <name evidence="6" type="ORF">SDC9_118850</name>
</gene>
<keyword evidence="3" id="KW-0694">RNA-binding</keyword>
<dbReference type="GO" id="GO:0003735">
    <property type="term" value="F:structural constituent of ribosome"/>
    <property type="evidence" value="ECO:0007669"/>
    <property type="project" value="InterPro"/>
</dbReference>
<dbReference type="InterPro" id="IPR013025">
    <property type="entry name" value="Ribosomal_uL23-like"/>
</dbReference>
<dbReference type="Pfam" id="PF00276">
    <property type="entry name" value="Ribosomal_L23"/>
    <property type="match status" value="1"/>
</dbReference>
<evidence type="ECO:0000256" key="4">
    <source>
        <dbReference type="ARBA" id="ARBA00022980"/>
    </source>
</evidence>
<dbReference type="NCBIfam" id="NF004363">
    <property type="entry name" value="PRK05738.2-4"/>
    <property type="match status" value="1"/>
</dbReference>
<evidence type="ECO:0000256" key="3">
    <source>
        <dbReference type="ARBA" id="ARBA00022884"/>
    </source>
</evidence>
<keyword evidence="2" id="KW-0699">rRNA-binding</keyword>
<dbReference type="GO" id="GO:0019843">
    <property type="term" value="F:rRNA binding"/>
    <property type="evidence" value="ECO:0007669"/>
    <property type="project" value="UniProtKB-KW"/>
</dbReference>
<dbReference type="HAMAP" id="MF_01369_B">
    <property type="entry name" value="Ribosomal_uL23_B"/>
    <property type="match status" value="1"/>
</dbReference>
<evidence type="ECO:0000256" key="1">
    <source>
        <dbReference type="ARBA" id="ARBA00006700"/>
    </source>
</evidence>
<keyword evidence="4 6" id="KW-0689">Ribosomal protein</keyword>
<organism evidence="6">
    <name type="scientific">bioreactor metagenome</name>
    <dbReference type="NCBI Taxonomy" id="1076179"/>
    <lineage>
        <taxon>unclassified sequences</taxon>
        <taxon>metagenomes</taxon>
        <taxon>ecological metagenomes</taxon>
    </lineage>
</organism>
<dbReference type="PANTHER" id="PTHR11620">
    <property type="entry name" value="60S RIBOSOMAL PROTEIN L23A"/>
    <property type="match status" value="1"/>
</dbReference>
<dbReference type="Gene3D" id="3.30.70.330">
    <property type="match status" value="1"/>
</dbReference>
<sequence length="99" mass="11360">MNAYLIKTPVITERSMSLAKKENVYTFEVEMDAHKGQIKEAVEQVFGVKVQEVNTVVRHRMKKRTGRKRLSVVRPKTKKAYVKLAKDSHIDLFDVGGND</sequence>
<comment type="similarity">
    <text evidence="1">Belongs to the universal ribosomal protein uL23 family.</text>
</comment>
<keyword evidence="5" id="KW-0687">Ribonucleoprotein</keyword>
<dbReference type="InterPro" id="IPR001014">
    <property type="entry name" value="Ribosomal_uL23_CS"/>
</dbReference>